<dbReference type="AlphaFoldDB" id="A0A2G5U6Y4"/>
<name>A0A2G5U6Y4_9PELO</name>
<accession>A0A2G5U6Y4</accession>
<evidence type="ECO:0000313" key="3">
    <source>
        <dbReference type="Proteomes" id="UP000230233"/>
    </source>
</evidence>
<dbReference type="OrthoDB" id="5854932at2759"/>
<feature type="chain" id="PRO_5013620045" evidence="1">
    <location>
        <begin position="23"/>
        <end position="85"/>
    </location>
</feature>
<feature type="signal peptide" evidence="1">
    <location>
        <begin position="1"/>
        <end position="22"/>
    </location>
</feature>
<dbReference type="EMBL" id="PDUG01000004">
    <property type="protein sequence ID" value="PIC35111.1"/>
    <property type="molecule type" value="Genomic_DNA"/>
</dbReference>
<reference evidence="3" key="1">
    <citation type="submission" date="2017-10" db="EMBL/GenBank/DDBJ databases">
        <title>Rapid genome shrinkage in a self-fertile nematode reveals novel sperm competition proteins.</title>
        <authorList>
            <person name="Yin D."/>
            <person name="Schwarz E.M."/>
            <person name="Thomas C.G."/>
            <person name="Felde R.L."/>
            <person name="Korf I.F."/>
            <person name="Cutter A.D."/>
            <person name="Schartner C.M."/>
            <person name="Ralston E.J."/>
            <person name="Meyer B.J."/>
            <person name="Haag E.S."/>
        </authorList>
    </citation>
    <scope>NUCLEOTIDE SEQUENCE [LARGE SCALE GENOMIC DNA]</scope>
    <source>
        <strain evidence="3">JU1422</strain>
    </source>
</reference>
<gene>
    <name evidence="2" type="primary">Cni-nlp-17</name>
    <name evidence="2" type="synonym">Cnig_chr_IV.g14566</name>
    <name evidence="2" type="ORF">B9Z55_014566</name>
</gene>
<dbReference type="Proteomes" id="UP000230233">
    <property type="component" value="Chromosome IV"/>
</dbReference>
<keyword evidence="3" id="KW-1185">Reference proteome</keyword>
<protein>
    <submittedName>
        <fullName evidence="2">Uncharacterized protein</fullName>
    </submittedName>
</protein>
<evidence type="ECO:0000256" key="1">
    <source>
        <dbReference type="SAM" id="SignalP"/>
    </source>
</evidence>
<keyword evidence="1" id="KW-0732">Signal</keyword>
<dbReference type="STRING" id="1611254.A0A2G5U6Y4"/>
<evidence type="ECO:0000313" key="2">
    <source>
        <dbReference type="EMBL" id="PIC35111.1"/>
    </source>
</evidence>
<sequence length="85" mass="9702">MLNKSTILFCVLVLVFNVFASAAYESDGEIMRPPFRTLKRGSLSNMMRIGKRQMSHQQEYVQFPSEGQVPCESCNLGTLMRIGRR</sequence>
<comment type="caution">
    <text evidence="2">The sequence shown here is derived from an EMBL/GenBank/DDBJ whole genome shotgun (WGS) entry which is preliminary data.</text>
</comment>
<organism evidence="2 3">
    <name type="scientific">Caenorhabditis nigoni</name>
    <dbReference type="NCBI Taxonomy" id="1611254"/>
    <lineage>
        <taxon>Eukaryota</taxon>
        <taxon>Metazoa</taxon>
        <taxon>Ecdysozoa</taxon>
        <taxon>Nematoda</taxon>
        <taxon>Chromadorea</taxon>
        <taxon>Rhabditida</taxon>
        <taxon>Rhabditina</taxon>
        <taxon>Rhabditomorpha</taxon>
        <taxon>Rhabditoidea</taxon>
        <taxon>Rhabditidae</taxon>
        <taxon>Peloderinae</taxon>
        <taxon>Caenorhabditis</taxon>
    </lineage>
</organism>
<proteinExistence type="predicted"/>